<organism evidence="12 13">
    <name type="scientific">Embleya hyalina</name>
    <dbReference type="NCBI Taxonomy" id="516124"/>
    <lineage>
        <taxon>Bacteria</taxon>
        <taxon>Bacillati</taxon>
        <taxon>Actinomycetota</taxon>
        <taxon>Actinomycetes</taxon>
        <taxon>Kitasatosporales</taxon>
        <taxon>Streptomycetaceae</taxon>
        <taxon>Embleya</taxon>
    </lineage>
</organism>
<protein>
    <recommendedName>
        <fullName evidence="2">histidine kinase</fullName>
        <ecNumber evidence="2">2.7.13.3</ecNumber>
    </recommendedName>
</protein>
<evidence type="ECO:0000259" key="10">
    <source>
        <dbReference type="Pfam" id="PF02518"/>
    </source>
</evidence>
<name>A0A401YXQ6_9ACTN</name>
<keyword evidence="8" id="KW-0902">Two-component regulatory system</keyword>
<evidence type="ECO:0000256" key="5">
    <source>
        <dbReference type="ARBA" id="ARBA00022741"/>
    </source>
</evidence>
<evidence type="ECO:0000256" key="9">
    <source>
        <dbReference type="SAM" id="Phobius"/>
    </source>
</evidence>
<dbReference type="EMBL" id="BIFH01000032">
    <property type="protein sequence ID" value="GCD99414.1"/>
    <property type="molecule type" value="Genomic_DNA"/>
</dbReference>
<feature type="domain" description="Histidine kinase/HSP90-like ATPase" evidence="10">
    <location>
        <begin position="279"/>
        <end position="368"/>
    </location>
</feature>
<dbReference type="SUPFAM" id="SSF55874">
    <property type="entry name" value="ATPase domain of HSP90 chaperone/DNA topoisomerase II/histidine kinase"/>
    <property type="match status" value="1"/>
</dbReference>
<keyword evidence="9" id="KW-0812">Transmembrane</keyword>
<accession>A0A401YXQ6</accession>
<dbReference type="AlphaFoldDB" id="A0A401YXQ6"/>
<keyword evidence="9" id="KW-1133">Transmembrane helix</keyword>
<keyword evidence="9" id="KW-0472">Membrane</keyword>
<dbReference type="PANTHER" id="PTHR24421">
    <property type="entry name" value="NITRATE/NITRITE SENSOR PROTEIN NARX-RELATED"/>
    <property type="match status" value="1"/>
</dbReference>
<dbReference type="InterPro" id="IPR050482">
    <property type="entry name" value="Sensor_HK_TwoCompSys"/>
</dbReference>
<dbReference type="GO" id="GO:0000155">
    <property type="term" value="F:phosphorelay sensor kinase activity"/>
    <property type="evidence" value="ECO:0007669"/>
    <property type="project" value="InterPro"/>
</dbReference>
<keyword evidence="4" id="KW-0808">Transferase</keyword>
<proteinExistence type="predicted"/>
<feature type="domain" description="Signal transduction histidine kinase subgroup 3 dimerisation and phosphoacceptor" evidence="11">
    <location>
        <begin position="164"/>
        <end position="228"/>
    </location>
</feature>
<evidence type="ECO:0000256" key="3">
    <source>
        <dbReference type="ARBA" id="ARBA00022553"/>
    </source>
</evidence>
<keyword evidence="13" id="KW-1185">Reference proteome</keyword>
<dbReference type="PANTHER" id="PTHR24421:SF10">
    <property type="entry name" value="NITRATE_NITRITE SENSOR PROTEIN NARQ"/>
    <property type="match status" value="1"/>
</dbReference>
<dbReference type="GO" id="GO:0046983">
    <property type="term" value="F:protein dimerization activity"/>
    <property type="evidence" value="ECO:0007669"/>
    <property type="project" value="InterPro"/>
</dbReference>
<comment type="catalytic activity">
    <reaction evidence="1">
        <text>ATP + protein L-histidine = ADP + protein N-phospho-L-histidine.</text>
        <dbReference type="EC" id="2.7.13.3"/>
    </reaction>
</comment>
<dbReference type="InterPro" id="IPR003594">
    <property type="entry name" value="HATPase_dom"/>
</dbReference>
<dbReference type="CDD" id="cd16917">
    <property type="entry name" value="HATPase_UhpB-NarQ-NarX-like"/>
    <property type="match status" value="1"/>
</dbReference>
<evidence type="ECO:0000313" key="12">
    <source>
        <dbReference type="EMBL" id="GCD99414.1"/>
    </source>
</evidence>
<dbReference type="InterPro" id="IPR011712">
    <property type="entry name" value="Sig_transdc_His_kin_sub3_dim/P"/>
</dbReference>
<evidence type="ECO:0000256" key="8">
    <source>
        <dbReference type="ARBA" id="ARBA00023012"/>
    </source>
</evidence>
<keyword evidence="7" id="KW-0067">ATP-binding</keyword>
<evidence type="ECO:0000256" key="6">
    <source>
        <dbReference type="ARBA" id="ARBA00022777"/>
    </source>
</evidence>
<evidence type="ECO:0000256" key="4">
    <source>
        <dbReference type="ARBA" id="ARBA00022679"/>
    </source>
</evidence>
<dbReference type="EC" id="2.7.13.3" evidence="2"/>
<keyword evidence="5" id="KW-0547">Nucleotide-binding</keyword>
<dbReference type="Proteomes" id="UP000286931">
    <property type="component" value="Unassembled WGS sequence"/>
</dbReference>
<feature type="transmembrane region" description="Helical" evidence="9">
    <location>
        <begin position="35"/>
        <end position="50"/>
    </location>
</feature>
<comment type="caution">
    <text evidence="12">The sequence shown here is derived from an EMBL/GenBank/DDBJ whole genome shotgun (WGS) entry which is preliminary data.</text>
</comment>
<dbReference type="Pfam" id="PF02518">
    <property type="entry name" value="HATPase_c"/>
    <property type="match status" value="1"/>
</dbReference>
<keyword evidence="3" id="KW-0597">Phosphoprotein</keyword>
<keyword evidence="6 12" id="KW-0418">Kinase</keyword>
<dbReference type="Gene3D" id="3.30.565.10">
    <property type="entry name" value="Histidine kinase-like ATPase, C-terminal domain"/>
    <property type="match status" value="1"/>
</dbReference>
<reference evidence="12 13" key="1">
    <citation type="submission" date="2018-12" db="EMBL/GenBank/DDBJ databases">
        <title>Draft genome sequence of Embleya hyalina NBRC 13850T.</title>
        <authorList>
            <person name="Komaki H."/>
            <person name="Hosoyama A."/>
            <person name="Kimura A."/>
            <person name="Ichikawa N."/>
            <person name="Tamura T."/>
        </authorList>
    </citation>
    <scope>NUCLEOTIDE SEQUENCE [LARGE SCALE GENOMIC DNA]</scope>
    <source>
        <strain evidence="12 13">NBRC 13850</strain>
    </source>
</reference>
<evidence type="ECO:0000256" key="7">
    <source>
        <dbReference type="ARBA" id="ARBA00022840"/>
    </source>
</evidence>
<gene>
    <name evidence="12" type="ORF">EHYA_07135</name>
</gene>
<evidence type="ECO:0000313" key="13">
    <source>
        <dbReference type="Proteomes" id="UP000286931"/>
    </source>
</evidence>
<dbReference type="Gene3D" id="1.20.5.1930">
    <property type="match status" value="1"/>
</dbReference>
<evidence type="ECO:0000256" key="1">
    <source>
        <dbReference type="ARBA" id="ARBA00000085"/>
    </source>
</evidence>
<dbReference type="GO" id="GO:0016020">
    <property type="term" value="C:membrane"/>
    <property type="evidence" value="ECO:0007669"/>
    <property type="project" value="InterPro"/>
</dbReference>
<dbReference type="Pfam" id="PF07730">
    <property type="entry name" value="HisKA_3"/>
    <property type="match status" value="1"/>
</dbReference>
<dbReference type="InterPro" id="IPR036890">
    <property type="entry name" value="HATPase_C_sf"/>
</dbReference>
<feature type="transmembrane region" description="Helical" evidence="9">
    <location>
        <begin position="62"/>
        <end position="83"/>
    </location>
</feature>
<evidence type="ECO:0000256" key="2">
    <source>
        <dbReference type="ARBA" id="ARBA00012438"/>
    </source>
</evidence>
<evidence type="ECO:0000259" key="11">
    <source>
        <dbReference type="Pfam" id="PF07730"/>
    </source>
</evidence>
<dbReference type="GO" id="GO:0005524">
    <property type="term" value="F:ATP binding"/>
    <property type="evidence" value="ECO:0007669"/>
    <property type="project" value="UniProtKB-KW"/>
</dbReference>
<sequence>MFDVVLAASVAVVAGLLRALGSFDGDGVHPPHPLPWWGVLVQVAAGAALVQRRRRPIASAGVVFALSLGGPVLAGPFAAYALGAYAPTRRTAWALAAGLAVTMCEPWRAQPGSDVFVEILAVVTPLLLGKYLASRRGLILALAERAERVEREQAERDRRARIEERRRLAGEMHDMITHRVSLMVLQAGALRTIAERDNVRSAAEELRLTGCQALSELRELVAILRDPDDPTPPGTPARGAEPVGLDVSDLVADSRAAGVEVDLTVTGSAPADHAPAAVRGARRVVQEALTNVHKHAPGAHVTVAVRHEPEGIAVTVANTAGTRTPDVDLGTGGTGLLGLRERVELLGGRFRAGPDDTGGFTVDALIPVAETADSPPPSITLPVLDEGAA</sequence>